<dbReference type="SUPFAM" id="SSF54928">
    <property type="entry name" value="RNA-binding domain, RBD"/>
    <property type="match status" value="1"/>
</dbReference>
<dbReference type="Gene3D" id="3.30.70.330">
    <property type="match status" value="1"/>
</dbReference>
<dbReference type="OrthoDB" id="2441396at2759"/>
<reference evidence="1" key="1">
    <citation type="submission" date="2020-01" db="EMBL/GenBank/DDBJ databases">
        <title>Genome Sequencing of Three Apophysomyces-Like Fungal Strains Confirms a Novel Fungal Genus in the Mucoromycota with divergent Burkholderia-like Endosymbiotic Bacteria.</title>
        <authorList>
            <person name="Stajich J.E."/>
            <person name="Macias A.M."/>
            <person name="Carter-House D."/>
            <person name="Lovett B."/>
            <person name="Kasson L.R."/>
            <person name="Berry K."/>
            <person name="Grigoriev I."/>
            <person name="Chang Y."/>
            <person name="Spatafora J."/>
            <person name="Kasson M.T."/>
        </authorList>
    </citation>
    <scope>NUCLEOTIDE SEQUENCE</scope>
    <source>
        <strain evidence="1">NRRL A-21654</strain>
    </source>
</reference>
<dbReference type="AlphaFoldDB" id="A0A8H7ERE2"/>
<evidence type="ECO:0008006" key="3">
    <source>
        <dbReference type="Google" id="ProtNLM"/>
    </source>
</evidence>
<name>A0A8H7ERE2_9FUNG</name>
<protein>
    <recommendedName>
        <fullName evidence="3">RRM domain-containing protein</fullName>
    </recommendedName>
</protein>
<dbReference type="Proteomes" id="UP000605846">
    <property type="component" value="Unassembled WGS sequence"/>
</dbReference>
<accession>A0A8H7ERE2</accession>
<dbReference type="EMBL" id="JABAYA010000062">
    <property type="protein sequence ID" value="KAF7727209.1"/>
    <property type="molecule type" value="Genomic_DNA"/>
</dbReference>
<evidence type="ECO:0000313" key="1">
    <source>
        <dbReference type="EMBL" id="KAF7727209.1"/>
    </source>
</evidence>
<organism evidence="1 2">
    <name type="scientific">Apophysomyces ossiformis</name>
    <dbReference type="NCBI Taxonomy" id="679940"/>
    <lineage>
        <taxon>Eukaryota</taxon>
        <taxon>Fungi</taxon>
        <taxon>Fungi incertae sedis</taxon>
        <taxon>Mucoromycota</taxon>
        <taxon>Mucoromycotina</taxon>
        <taxon>Mucoromycetes</taxon>
        <taxon>Mucorales</taxon>
        <taxon>Mucorineae</taxon>
        <taxon>Mucoraceae</taxon>
        <taxon>Apophysomyces</taxon>
    </lineage>
</organism>
<dbReference type="InterPro" id="IPR012677">
    <property type="entry name" value="Nucleotide-bd_a/b_plait_sf"/>
</dbReference>
<dbReference type="InterPro" id="IPR035979">
    <property type="entry name" value="RBD_domain_sf"/>
</dbReference>
<keyword evidence="2" id="KW-1185">Reference proteome</keyword>
<sequence>MAGPRSTFFRVSQKILTMEHAREIIRALKSQGELVEYKFMRCPESRQYLRYGFVVYKKPEVAEKVLDERFIKVPPGIFKTACEIKVESAGSRA</sequence>
<gene>
    <name evidence="1" type="ORF">EC973_007907</name>
</gene>
<evidence type="ECO:0000313" key="2">
    <source>
        <dbReference type="Proteomes" id="UP000605846"/>
    </source>
</evidence>
<comment type="caution">
    <text evidence="1">The sequence shown here is derived from an EMBL/GenBank/DDBJ whole genome shotgun (WGS) entry which is preliminary data.</text>
</comment>
<proteinExistence type="predicted"/>
<dbReference type="GO" id="GO:0003676">
    <property type="term" value="F:nucleic acid binding"/>
    <property type="evidence" value="ECO:0007669"/>
    <property type="project" value="InterPro"/>
</dbReference>